<evidence type="ECO:0000313" key="1">
    <source>
        <dbReference type="EMBL" id="CAA6808860.1"/>
    </source>
</evidence>
<gene>
    <name evidence="1" type="ORF">HELGO_WM13732</name>
</gene>
<sequence>MQNLLILYNPYYNQEMIEDHIRILNKSENPNNAKVAFGKIRSKMRDYDNSGQEVLDTIFRSINSKNPMQLFLTDFSSMYVCYVEKVSIELNGVKAPEYYENLDVESWFIISDMREIIRNNFEYVREQVLVQFTTPTYKNHTYRLYGNRYDYPLVVEQKNPINYFENFLEGERNFAKVFKSNKYSLIQQDLMHYIFGKKLLYSMHPDSLESLVTAEVQYAEHKENATYDFSTVVILYSKVFENESYYFLKELFKQLMIYDCDLENIEYQVQGHKYTLYDYLTQKPNIGTNKYLIGNPKIFTAYKEFYHDYRKYSKLLNLLRFELKNAITNIQKIRNAAAHGGSTSKQDCEAVRSIILGVGEIGIISSILTEHKLIL</sequence>
<keyword evidence="1" id="KW-0067">ATP-binding</keyword>
<dbReference type="GO" id="GO:0005524">
    <property type="term" value="F:ATP binding"/>
    <property type="evidence" value="ECO:0007669"/>
    <property type="project" value="UniProtKB-KW"/>
</dbReference>
<dbReference type="EMBL" id="CACVAU010000030">
    <property type="protein sequence ID" value="CAA6808860.1"/>
    <property type="molecule type" value="Genomic_DNA"/>
</dbReference>
<dbReference type="NCBIfam" id="NF041917">
    <property type="entry name" value="HP0729_fam"/>
    <property type="match status" value="1"/>
</dbReference>
<organism evidence="1">
    <name type="scientific">uncultured Sulfurovum sp</name>
    <dbReference type="NCBI Taxonomy" id="269237"/>
    <lineage>
        <taxon>Bacteria</taxon>
        <taxon>Pseudomonadati</taxon>
        <taxon>Campylobacterota</taxon>
        <taxon>Epsilonproteobacteria</taxon>
        <taxon>Campylobacterales</taxon>
        <taxon>Sulfurovaceae</taxon>
        <taxon>Sulfurovum</taxon>
        <taxon>environmental samples</taxon>
    </lineage>
</organism>
<keyword evidence="1" id="KW-0547">Nucleotide-binding</keyword>
<accession>A0A6S6SNP9</accession>
<name>A0A6S6SNP9_9BACT</name>
<dbReference type="AlphaFoldDB" id="A0A6S6SNP9"/>
<proteinExistence type="predicted"/>
<dbReference type="InterPro" id="IPR049682">
    <property type="entry name" value="HP0729-like"/>
</dbReference>
<protein>
    <submittedName>
        <fullName evidence="1">ATP-binding protein</fullName>
    </submittedName>
</protein>
<reference evidence="1" key="1">
    <citation type="submission" date="2020-01" db="EMBL/GenBank/DDBJ databases">
        <authorList>
            <person name="Meier V. D."/>
            <person name="Meier V D."/>
        </authorList>
    </citation>
    <scope>NUCLEOTIDE SEQUENCE</scope>
    <source>
        <strain evidence="1">HLG_WM_MAG_05</strain>
    </source>
</reference>